<sequence length="115" mass="13132">MNDNRPKGNQKHMDLSARNKIEQGLNNGDSFRTIARAIDKDPSTISKEVRKHSYIADRKSKNFAPIPCANNHDPNNPRASICKMHHMCGDNDCQTLCVKCIKYRCADICKLYEPR</sequence>
<proteinExistence type="predicted"/>
<evidence type="ECO:0000259" key="1">
    <source>
        <dbReference type="Pfam" id="PF13936"/>
    </source>
</evidence>
<dbReference type="Pfam" id="PF13936">
    <property type="entry name" value="HTH_38"/>
    <property type="match status" value="1"/>
</dbReference>
<dbReference type="Proteomes" id="UP000182624">
    <property type="component" value="Unassembled WGS sequence"/>
</dbReference>
<organism evidence="2 3">
    <name type="scientific">Butyrivibrio proteoclasticus</name>
    <dbReference type="NCBI Taxonomy" id="43305"/>
    <lineage>
        <taxon>Bacteria</taxon>
        <taxon>Bacillati</taxon>
        <taxon>Bacillota</taxon>
        <taxon>Clostridia</taxon>
        <taxon>Lachnospirales</taxon>
        <taxon>Lachnospiraceae</taxon>
        <taxon>Butyrivibrio</taxon>
    </lineage>
</organism>
<dbReference type="InterPro" id="IPR025246">
    <property type="entry name" value="IS30-like_HTH"/>
</dbReference>
<feature type="non-terminal residue" evidence="2">
    <location>
        <position position="115"/>
    </location>
</feature>
<dbReference type="OrthoDB" id="9776104at2"/>
<accession>A0A1I5X6B9</accession>
<dbReference type="EMBL" id="FOXO01000028">
    <property type="protein sequence ID" value="SFQ27488.1"/>
    <property type="molecule type" value="Genomic_DNA"/>
</dbReference>
<evidence type="ECO:0000313" key="2">
    <source>
        <dbReference type="EMBL" id="SFQ27488.1"/>
    </source>
</evidence>
<keyword evidence="3" id="KW-1185">Reference proteome</keyword>
<reference evidence="3" key="1">
    <citation type="submission" date="2016-10" db="EMBL/GenBank/DDBJ databases">
        <authorList>
            <person name="Varghese N."/>
            <person name="Submissions S."/>
        </authorList>
    </citation>
    <scope>NUCLEOTIDE SEQUENCE [LARGE SCALE GENOMIC DNA]</scope>
    <source>
        <strain evidence="3">P18</strain>
    </source>
</reference>
<feature type="domain" description="Transposase IS30-like HTH" evidence="1">
    <location>
        <begin position="10"/>
        <end position="52"/>
    </location>
</feature>
<dbReference type="AlphaFoldDB" id="A0A1I5X6B9"/>
<gene>
    <name evidence="2" type="ORF">SAMN04487928_12846</name>
</gene>
<name>A0A1I5X6B9_9FIRM</name>
<dbReference type="RefSeq" id="WP_143087504.1">
    <property type="nucleotide sequence ID" value="NZ_FOXO01000028.1"/>
</dbReference>
<protein>
    <submittedName>
        <fullName evidence="2">Helix-turn-helix domain-containing protein</fullName>
    </submittedName>
</protein>
<evidence type="ECO:0000313" key="3">
    <source>
        <dbReference type="Proteomes" id="UP000182624"/>
    </source>
</evidence>